<dbReference type="SUPFAM" id="SSF55811">
    <property type="entry name" value="Nudix"/>
    <property type="match status" value="1"/>
</dbReference>
<name>A0ABT4VKN8_9HYPH</name>
<dbReference type="InterPro" id="IPR015797">
    <property type="entry name" value="NUDIX_hydrolase-like_dom_sf"/>
</dbReference>
<dbReference type="PANTHER" id="PTHR43046">
    <property type="entry name" value="GDP-MANNOSE MANNOSYL HYDROLASE"/>
    <property type="match status" value="1"/>
</dbReference>
<dbReference type="Pfam" id="PF00293">
    <property type="entry name" value="NUDIX"/>
    <property type="match status" value="1"/>
</dbReference>
<dbReference type="InterPro" id="IPR020084">
    <property type="entry name" value="NUDIX_hydrolase_CS"/>
</dbReference>
<keyword evidence="2 4" id="KW-0378">Hydrolase</keyword>
<feature type="domain" description="Nudix hydrolase" evidence="5">
    <location>
        <begin position="1"/>
        <end position="138"/>
    </location>
</feature>
<sequence>MIIQDPQNRVLLFRFIFDRGPLSGQDYWATPGGGLENGETFEGAAKRELKEETGLEIGDVGPVIGRRNFALRLPDGETVMAVERFFRIDVQDVSISRNGWTMLEQQVMKEHRWWTRTEIAETADTIYPEDILLLLEGEA</sequence>
<evidence type="ECO:0000313" key="6">
    <source>
        <dbReference type="EMBL" id="MDA4845278.1"/>
    </source>
</evidence>
<dbReference type="CDD" id="cd04685">
    <property type="entry name" value="NUDIX_Hydrolase"/>
    <property type="match status" value="1"/>
</dbReference>
<evidence type="ECO:0000313" key="7">
    <source>
        <dbReference type="Proteomes" id="UP001148313"/>
    </source>
</evidence>
<evidence type="ECO:0000259" key="5">
    <source>
        <dbReference type="PROSITE" id="PS51462"/>
    </source>
</evidence>
<dbReference type="Proteomes" id="UP001148313">
    <property type="component" value="Unassembled WGS sequence"/>
</dbReference>
<dbReference type="InterPro" id="IPR020476">
    <property type="entry name" value="Nudix_hydrolase"/>
</dbReference>
<protein>
    <submittedName>
        <fullName evidence="6">NUDIX domain-containing protein</fullName>
    </submittedName>
</protein>
<accession>A0ABT4VKN8</accession>
<dbReference type="Gene3D" id="3.90.79.10">
    <property type="entry name" value="Nucleoside Triphosphate Pyrophosphohydrolase"/>
    <property type="match status" value="1"/>
</dbReference>
<comment type="caution">
    <text evidence="6">The sequence shown here is derived from an EMBL/GenBank/DDBJ whole genome shotgun (WGS) entry which is preliminary data.</text>
</comment>
<dbReference type="RefSeq" id="WP_271088883.1">
    <property type="nucleotide sequence ID" value="NZ_JAPJZH010000004.1"/>
</dbReference>
<evidence type="ECO:0000256" key="3">
    <source>
        <dbReference type="ARBA" id="ARBA00022842"/>
    </source>
</evidence>
<keyword evidence="7" id="KW-1185">Reference proteome</keyword>
<dbReference type="PANTHER" id="PTHR43046:SF12">
    <property type="entry name" value="GDP-MANNOSE MANNOSYL HYDROLASE"/>
    <property type="match status" value="1"/>
</dbReference>
<dbReference type="PROSITE" id="PS00893">
    <property type="entry name" value="NUDIX_BOX"/>
    <property type="match status" value="1"/>
</dbReference>
<keyword evidence="3" id="KW-0460">Magnesium</keyword>
<reference evidence="6" key="1">
    <citation type="submission" date="2022-11" db="EMBL/GenBank/DDBJ databases">
        <title>Hoeflea poritis sp. nov., isolated from scleractinian coral Porites lutea.</title>
        <authorList>
            <person name="Zhang G."/>
            <person name="Wei Q."/>
            <person name="Cai L."/>
        </authorList>
    </citation>
    <scope>NUCLEOTIDE SEQUENCE</scope>
    <source>
        <strain evidence="6">E7-10</strain>
    </source>
</reference>
<dbReference type="EMBL" id="JAPJZH010000004">
    <property type="protein sequence ID" value="MDA4845278.1"/>
    <property type="molecule type" value="Genomic_DNA"/>
</dbReference>
<comment type="similarity">
    <text evidence="4">Belongs to the Nudix hydrolase family.</text>
</comment>
<organism evidence="6 7">
    <name type="scientific">Hoeflea poritis</name>
    <dbReference type="NCBI Taxonomy" id="2993659"/>
    <lineage>
        <taxon>Bacteria</taxon>
        <taxon>Pseudomonadati</taxon>
        <taxon>Pseudomonadota</taxon>
        <taxon>Alphaproteobacteria</taxon>
        <taxon>Hyphomicrobiales</taxon>
        <taxon>Rhizobiaceae</taxon>
        <taxon>Hoeflea</taxon>
    </lineage>
</organism>
<dbReference type="PROSITE" id="PS51462">
    <property type="entry name" value="NUDIX"/>
    <property type="match status" value="1"/>
</dbReference>
<evidence type="ECO:0000256" key="2">
    <source>
        <dbReference type="ARBA" id="ARBA00022801"/>
    </source>
</evidence>
<evidence type="ECO:0000256" key="1">
    <source>
        <dbReference type="ARBA" id="ARBA00001946"/>
    </source>
</evidence>
<comment type="cofactor">
    <cofactor evidence="1">
        <name>Mg(2+)</name>
        <dbReference type="ChEBI" id="CHEBI:18420"/>
    </cofactor>
</comment>
<gene>
    <name evidence="6" type="ORF">OOZ53_07955</name>
</gene>
<proteinExistence type="inferred from homology"/>
<dbReference type="PRINTS" id="PR00502">
    <property type="entry name" value="NUDIXFAMILY"/>
</dbReference>
<evidence type="ECO:0000256" key="4">
    <source>
        <dbReference type="RuleBase" id="RU003476"/>
    </source>
</evidence>
<dbReference type="InterPro" id="IPR000086">
    <property type="entry name" value="NUDIX_hydrolase_dom"/>
</dbReference>